<feature type="coiled-coil region" evidence="1">
    <location>
        <begin position="1445"/>
        <end position="1520"/>
    </location>
</feature>
<gene>
    <name evidence="4" type="ORF">DC3_15510</name>
</gene>
<sequence>MTELKSAALLDLQDWRKGIAEIKSDIQGLAQGKGSNVKIVVSDGGTTTRAKKQLDELTLATRALANEAATIRNRFQANFGQATQEEIAQFREQMESVRERALAMGEGLEVGDTRLRKLTQTARLATASIEAAEGNISRLGLASQTAAGLMSTGIIDALQQFGPVGQIIGNFIEIFFSNAEKSVQSEAKKTEQAAKKAGQQTGEGFADGLENTTAVRRAANDMGITATESLKASLDIHSPSRVTYRVGEEAAAGFEQGIRSGRQRVAQAAKELANQVPQNLSSSVSFGAVDLGMKGALPTVQALGNELVDLKRQALDASAAFNNIPKGLTGINEQLTDFFGGGAAGAQSLEVAVHGASQSVETTAEVVGAGAEVIDVATESYERVTTATNVWMASLTALGIIITGLTANGVRQIGAFEKSINTFTASGEKDLAGLNDQIVHLQQNTTRAARSFSRSELGAALAETIKAGTDSAEAITILETSTQLAAAETDNLTESSGRLLKNLRQFGAGVDQAQRFGNALAAAGGEAAGDVKGLSEGLAEVGTTAKAAGFDIEDTLGVLVELDTKGLDAASEGATGFRSVLSSLADPSDKAKTIMEDLGIALFDINGNARKTKDVLYDLVDALQGNAEAGNIVAGIFDTDAANAFLNITRKSQTLGEQFRNSEGKLEKFAETMTEGSVAAARRFKVALDDVSLAFVKTFAPAATAVLEGLLDLGKGMEQAANDGTLLIAAITAIGFASTKLNPTLLYMPWTVALKTMFQSATAAAGPLLASMRTFAIMNPAGLAIAGFGALALVLNKVNGLFHEIAEIQDQVDQSSTQSDKALMDKVRQLEKENTALSRLQAKRLLLMSQLNSETAVGADIWGVMQYKPSIDGEARVKLMKDIKDLNKAIELEQKKTQAVVKQTVDNTVKFTSEQLDALGKIDDLKLDLLSPLDREIATIKNRVNDVIAELKDTIKNKGVLEIKIKEVREIESDLIARARADAAKDAADKAKQEAERLKRERESELRDLEAANRQAAEINRAARDAEIAAISDDGRRKQAERQAELDDLKRSLAEALEAVTGYPAQRRQIEQDGQRQIAALRQQWADEDAKAEEEAVQKRLEARRREQEQLRLLQDAQSAGFIQGLEARLTALSQAQDRERQAAGENSDVLLDIEKRFSRERTRIQLELLKQQEADRLRELKRQQNDALSVEGLTATERVAIVRRFLQETLNVEQGFAAQRQKIVSDGVLAILKAESDAEAARTRKADEEKKERERLAEEEARNRRETAKSIADAEKEARDSEVAAIADPALQRQKKRDAELADLQASIQEQIDAVAEYPDAVIRIQAAGQRQITALKKQWANEDLKLQQEQNEKKADEEKRAADERAQTEKQVQDALESQRKATVDAQIAAIVDEKKRLAAQRQKELDELKADIAAKIALAKGFPEQQQEIETLGQQQIAALRAKWASDDLEALRLANKEKEDELKRSQEEQARALEQANDVVDQAQKSARDAEIASIADEAARKAAERQADLADLQESIRERVAAVTAYPELVKQVEAAGRREIAALYQSWVNEDLKLQKDANEKKLEEDERRLKEEKELNDKRIEEEKKTREELQRLAREVESGNTDRLRDVQSNLLDQRLTALQDYYEFAQDQAQDNWRLQMGIEERGIKAISSVRLDNLRQAREIELAGLRQSLAEQLEDTRLTEAQRASIRASFAAVIQQTDERYAQERLSIERGLITSLNALDRRRADAQKESIQTQIDRLQSLKDAARELDQTLRGDRIDPVSLSDINELVAARARAIAAAQEAVKSGDPVKQAKAFAQLNAVLQRTAELQERVSGPQDELKKLLDQKAQIQKDLQSAVADGDKEAEKKARAEYREIQTNIETTTRLLNEQLGAQRALEGLGTQGRDLRLQNIELEKLQANLKGIGDQAETTALSLADQLEQEAGRQLPEQFANLGMSAGEQFVSRFLEYLNGNLIVPGLNIPLATGPAVPGFAPDGRVAQVSTINNWNFGDLVFPNASPDPKTFARQLLPEIKALVEQDRLLQQGPRRP</sequence>
<organism evidence="4 5">
    <name type="scientific">Deinococcus cellulosilyticus (strain DSM 18568 / NBRC 106333 / KACC 11606 / 5516J-15)</name>
    <dbReference type="NCBI Taxonomy" id="1223518"/>
    <lineage>
        <taxon>Bacteria</taxon>
        <taxon>Thermotogati</taxon>
        <taxon>Deinococcota</taxon>
        <taxon>Deinococci</taxon>
        <taxon>Deinococcales</taxon>
        <taxon>Deinococcaceae</taxon>
        <taxon>Deinococcus</taxon>
    </lineage>
</organism>
<comment type="caution">
    <text evidence="4">The sequence shown here is derived from an EMBL/GenBank/DDBJ whole genome shotgun (WGS) entry which is preliminary data.</text>
</comment>
<feature type="coiled-coil region" evidence="1">
    <location>
        <begin position="1555"/>
        <end position="1607"/>
    </location>
</feature>
<evidence type="ECO:0000313" key="5">
    <source>
        <dbReference type="Proteomes" id="UP000321306"/>
    </source>
</evidence>
<feature type="coiled-coil region" evidence="1">
    <location>
        <begin position="80"/>
        <end position="135"/>
    </location>
</feature>
<evidence type="ECO:0000313" key="4">
    <source>
        <dbReference type="EMBL" id="GEM45916.1"/>
    </source>
</evidence>
<dbReference type="PANTHER" id="PTHR23159">
    <property type="entry name" value="CENTROSOMAL PROTEIN 2"/>
    <property type="match status" value="1"/>
</dbReference>
<evidence type="ECO:0000256" key="2">
    <source>
        <dbReference type="SAM" id="MobiDB-lite"/>
    </source>
</evidence>
<dbReference type="InterPro" id="IPR010090">
    <property type="entry name" value="Phage_tape_meas"/>
</dbReference>
<feature type="region of interest" description="Disordered" evidence="2">
    <location>
        <begin position="1240"/>
        <end position="1282"/>
    </location>
</feature>
<name>A0A511N0L6_DEIC1</name>
<dbReference type="EMBL" id="BJXB01000005">
    <property type="protein sequence ID" value="GEM45916.1"/>
    <property type="molecule type" value="Genomic_DNA"/>
</dbReference>
<evidence type="ECO:0000256" key="1">
    <source>
        <dbReference type="SAM" id="Coils"/>
    </source>
</evidence>
<dbReference type="PANTHER" id="PTHR23159:SF60">
    <property type="entry name" value="SPINDLE ASSEMBLY ABNORMAL PROTEIN 4"/>
    <property type="match status" value="1"/>
</dbReference>
<dbReference type="OrthoDB" id="63786at2"/>
<feature type="domain" description="Phage tail tape measure protein" evidence="3">
    <location>
        <begin position="451"/>
        <end position="634"/>
    </location>
</feature>
<protein>
    <recommendedName>
        <fullName evidence="3">Phage tail tape measure protein domain-containing protein</fullName>
    </recommendedName>
</protein>
<reference evidence="4 5" key="1">
    <citation type="submission" date="2019-07" db="EMBL/GenBank/DDBJ databases">
        <title>Whole genome shotgun sequence of Deinococcus cellulosilyticus NBRC 106333.</title>
        <authorList>
            <person name="Hosoyama A."/>
            <person name="Uohara A."/>
            <person name="Ohji S."/>
            <person name="Ichikawa N."/>
        </authorList>
    </citation>
    <scope>NUCLEOTIDE SEQUENCE [LARGE SCALE GENOMIC DNA]</scope>
    <source>
        <strain evidence="4 5">NBRC 106333</strain>
    </source>
</reference>
<feature type="coiled-coil region" evidence="1">
    <location>
        <begin position="1091"/>
        <end position="1187"/>
    </location>
</feature>
<accession>A0A511N0L6</accession>
<dbReference type="RefSeq" id="WP_146883628.1">
    <property type="nucleotide sequence ID" value="NZ_BJXB01000005.1"/>
</dbReference>
<proteinExistence type="predicted"/>
<feature type="coiled-coil region" evidence="1">
    <location>
        <begin position="1731"/>
        <end position="1761"/>
    </location>
</feature>
<feature type="region of interest" description="Disordered" evidence="2">
    <location>
        <begin position="986"/>
        <end position="1009"/>
    </location>
</feature>
<keyword evidence="1" id="KW-0175">Coiled coil</keyword>
<keyword evidence="5" id="KW-1185">Reference proteome</keyword>
<dbReference type="NCBIfam" id="TIGR01760">
    <property type="entry name" value="tape_meas_TP901"/>
    <property type="match status" value="1"/>
</dbReference>
<dbReference type="Proteomes" id="UP000321306">
    <property type="component" value="Unassembled WGS sequence"/>
</dbReference>
<evidence type="ECO:0000259" key="3">
    <source>
        <dbReference type="Pfam" id="PF10145"/>
    </source>
</evidence>
<feature type="region of interest" description="Disordered" evidence="2">
    <location>
        <begin position="1350"/>
        <end position="1381"/>
    </location>
</feature>
<dbReference type="Pfam" id="PF10145">
    <property type="entry name" value="PhageMin_Tail"/>
    <property type="match status" value="1"/>
</dbReference>